<feature type="transmembrane region" description="Helical" evidence="2">
    <location>
        <begin position="263"/>
        <end position="281"/>
    </location>
</feature>
<dbReference type="EMBL" id="JAUEPO010000005">
    <property type="protein sequence ID" value="KAK3320511.1"/>
    <property type="molecule type" value="Genomic_DNA"/>
</dbReference>
<dbReference type="Proteomes" id="UP001286456">
    <property type="component" value="Unassembled WGS sequence"/>
</dbReference>
<name>A0AAE0IA56_9PEZI</name>
<dbReference type="Pfam" id="PF20237">
    <property type="entry name" value="DUF6594"/>
    <property type="match status" value="1"/>
</dbReference>
<dbReference type="AlphaFoldDB" id="A0AAE0IA56"/>
<keyword evidence="2" id="KW-0472">Membrane</keyword>
<evidence type="ECO:0000313" key="5">
    <source>
        <dbReference type="Proteomes" id="UP001286456"/>
    </source>
</evidence>
<proteinExistence type="predicted"/>
<evidence type="ECO:0000256" key="1">
    <source>
        <dbReference type="SAM" id="MobiDB-lite"/>
    </source>
</evidence>
<feature type="domain" description="DUF6594" evidence="3">
    <location>
        <begin position="29"/>
        <end position="301"/>
    </location>
</feature>
<evidence type="ECO:0000256" key="2">
    <source>
        <dbReference type="SAM" id="Phobius"/>
    </source>
</evidence>
<feature type="region of interest" description="Disordered" evidence="1">
    <location>
        <begin position="1"/>
        <end position="23"/>
    </location>
</feature>
<reference evidence="4" key="2">
    <citation type="submission" date="2023-06" db="EMBL/GenBank/DDBJ databases">
        <authorList>
            <consortium name="Lawrence Berkeley National Laboratory"/>
            <person name="Haridas S."/>
            <person name="Hensen N."/>
            <person name="Bonometti L."/>
            <person name="Westerberg I."/>
            <person name="Brannstrom I.O."/>
            <person name="Guillou S."/>
            <person name="Cros-Aarteil S."/>
            <person name="Calhoun S."/>
            <person name="Kuo A."/>
            <person name="Mondo S."/>
            <person name="Pangilinan J."/>
            <person name="Riley R."/>
            <person name="Labutti K."/>
            <person name="Andreopoulos B."/>
            <person name="Lipzen A."/>
            <person name="Chen C."/>
            <person name="Yanf M."/>
            <person name="Daum C."/>
            <person name="Ng V."/>
            <person name="Clum A."/>
            <person name="Steindorff A."/>
            <person name="Ohm R."/>
            <person name="Martin F."/>
            <person name="Silar P."/>
            <person name="Natvig D."/>
            <person name="Lalanne C."/>
            <person name="Gautier V."/>
            <person name="Ament-Velasquez S.L."/>
            <person name="Kruys A."/>
            <person name="Hutchinson M.I."/>
            <person name="Powell A.J."/>
            <person name="Barry K."/>
            <person name="Miller A.N."/>
            <person name="Grigoriev I.V."/>
            <person name="Debuchy R."/>
            <person name="Gladieux P."/>
            <person name="Thoren M.H."/>
            <person name="Johannesson H."/>
        </authorList>
    </citation>
    <scope>NUCLEOTIDE SEQUENCE</scope>
    <source>
        <strain evidence="4">SMH4131-1</strain>
    </source>
</reference>
<comment type="caution">
    <text evidence="4">The sequence shown here is derived from an EMBL/GenBank/DDBJ whole genome shotgun (WGS) entry which is preliminary data.</text>
</comment>
<keyword evidence="2" id="KW-1133">Transmembrane helix</keyword>
<keyword evidence="2" id="KW-0812">Transmembrane</keyword>
<feature type="transmembrane region" description="Helical" evidence="2">
    <location>
        <begin position="234"/>
        <end position="257"/>
    </location>
</feature>
<keyword evidence="5" id="KW-1185">Reference proteome</keyword>
<reference evidence="4" key="1">
    <citation type="journal article" date="2023" name="Mol. Phylogenet. Evol.">
        <title>Genome-scale phylogeny and comparative genomics of the fungal order Sordariales.</title>
        <authorList>
            <person name="Hensen N."/>
            <person name="Bonometti L."/>
            <person name="Westerberg I."/>
            <person name="Brannstrom I.O."/>
            <person name="Guillou S."/>
            <person name="Cros-Aarteil S."/>
            <person name="Calhoun S."/>
            <person name="Haridas S."/>
            <person name="Kuo A."/>
            <person name="Mondo S."/>
            <person name="Pangilinan J."/>
            <person name="Riley R."/>
            <person name="LaButti K."/>
            <person name="Andreopoulos B."/>
            <person name="Lipzen A."/>
            <person name="Chen C."/>
            <person name="Yan M."/>
            <person name="Daum C."/>
            <person name="Ng V."/>
            <person name="Clum A."/>
            <person name="Steindorff A."/>
            <person name="Ohm R.A."/>
            <person name="Martin F."/>
            <person name="Silar P."/>
            <person name="Natvig D.O."/>
            <person name="Lalanne C."/>
            <person name="Gautier V."/>
            <person name="Ament-Velasquez S.L."/>
            <person name="Kruys A."/>
            <person name="Hutchinson M.I."/>
            <person name="Powell A.J."/>
            <person name="Barry K."/>
            <person name="Miller A.N."/>
            <person name="Grigoriev I.V."/>
            <person name="Debuchy R."/>
            <person name="Gladieux P."/>
            <person name="Hiltunen Thoren M."/>
            <person name="Johannesson H."/>
        </authorList>
    </citation>
    <scope>NUCLEOTIDE SEQUENCE</scope>
    <source>
        <strain evidence="4">SMH4131-1</strain>
    </source>
</reference>
<gene>
    <name evidence="4" type="ORF">B0T19DRAFT_477768</name>
</gene>
<evidence type="ECO:0000259" key="3">
    <source>
        <dbReference type="Pfam" id="PF20237"/>
    </source>
</evidence>
<accession>A0AAE0IA56</accession>
<evidence type="ECO:0000313" key="4">
    <source>
        <dbReference type="EMBL" id="KAK3320511.1"/>
    </source>
</evidence>
<dbReference type="PANTHER" id="PTHR34502:SF5">
    <property type="entry name" value="DUF6594 DOMAIN-CONTAINING PROTEIN"/>
    <property type="match status" value="1"/>
</dbReference>
<protein>
    <recommendedName>
        <fullName evidence="3">DUF6594 domain-containing protein</fullName>
    </recommendedName>
</protein>
<dbReference type="InterPro" id="IPR046529">
    <property type="entry name" value="DUF6594"/>
</dbReference>
<dbReference type="PANTHER" id="PTHR34502">
    <property type="entry name" value="DUF6594 DOMAIN-CONTAINING PROTEIN-RELATED"/>
    <property type="match status" value="1"/>
</dbReference>
<organism evidence="4 5">
    <name type="scientific">Cercophora scortea</name>
    <dbReference type="NCBI Taxonomy" id="314031"/>
    <lineage>
        <taxon>Eukaryota</taxon>
        <taxon>Fungi</taxon>
        <taxon>Dikarya</taxon>
        <taxon>Ascomycota</taxon>
        <taxon>Pezizomycotina</taxon>
        <taxon>Sordariomycetes</taxon>
        <taxon>Sordariomycetidae</taxon>
        <taxon>Sordariales</taxon>
        <taxon>Lasiosphaeriaceae</taxon>
        <taxon>Cercophora</taxon>
    </lineage>
</organism>
<sequence>MNTDSHVPAGDPPTSSPNDHDDSVSVQGYAKLVKLITTSPGIAIFRKFSSLNLLNLLRLQAELHDLEYQLEEARGEDNSAVDDPNRPHYRSSFRTMIRNAEDGDSVQYELLLEIGKKLEQYNTALQNVLSLESTVKPTAENLKFLRMWLVGPADSFGNDFLRHAGVEQSVWDEPNEDDLITMQAPKPDESSFSQLLNEKLIDIYHGVIVRFSKNTNKAKDGKIRAYDTTKFARVGAGIVAALSALLPTTAILVLYYVNSMAQRIGLVVLFTSFFSIALAIFTKAKPIEMLSATAAFAAVEVVYIGSASTSS</sequence>